<sequence>MCGFLAVQSGTRPIARRDILAGLAAIRHRGPDEHDVWLDPRAGVALGHTRLSIIGLDNGRQPIASADGQVQLIVNGEFYDFERIRAELEARGCRFRTESDSEIALHLYREFGTAGLERLRGEFALVLYDAAERQLVAMRDRFGIKPLFVAEHAGALYVGSEVKALLAAGVPAVWDEDAYVSRGFYLGDRTLFRNVRSLAPGHILTASPGRVRERAYWDLDFATAQTLAEGDMGEAEAVEALRAAVLEAVSLRLRADVPVAVYLSGGIDSSAMLGCATHLREAPLDAFNLSFTDDGDYDERRFAAEAAAFNGARFHPIPVAQDDLADDFEDALWHNETPFFNAHGVAKYRLSRAVAQAGFKVVLTGEGADEMFAGYPHFRRDMILHNPEGQDPAVLRELRERLAASEGGYGREALPADAAWMTERLGHGVSWVANQAGWFDALQRLYDGGLRARAAGIAPYRRFYNGLDHPRLSGRDPVHRSMYLWAKSFLPNFVLTTLGDRMEMANSIEGRVPLLDHHVAELAARIPVRHKIRGATEKHVFREAMRPFLPDALYRRKKHYFRAPPATPRREDRLSQLVRDTLASRALEALPFFDAGAVRRAYAQAADLPPAGQAALDPMFTEITSLCLMQRRFGLSTDTSSGPSAGGSLEVAA</sequence>
<comment type="pathway">
    <text evidence="1">Amino-acid biosynthesis; L-asparagine biosynthesis; L-asparagine from L-aspartate (L-Gln route): step 1/1.</text>
</comment>
<dbReference type="Gene3D" id="3.40.50.620">
    <property type="entry name" value="HUPs"/>
    <property type="match status" value="2"/>
</dbReference>
<evidence type="ECO:0000259" key="11">
    <source>
        <dbReference type="PROSITE" id="PS51278"/>
    </source>
</evidence>
<feature type="active site" description="For GATase activity" evidence="8">
    <location>
        <position position="2"/>
    </location>
</feature>
<evidence type="ECO:0000256" key="4">
    <source>
        <dbReference type="ARBA" id="ARBA00022741"/>
    </source>
</evidence>
<dbReference type="Pfam" id="PF00733">
    <property type="entry name" value="Asn_synthase"/>
    <property type="match status" value="1"/>
</dbReference>
<dbReference type="GO" id="GO:0005829">
    <property type="term" value="C:cytosol"/>
    <property type="evidence" value="ECO:0007669"/>
    <property type="project" value="TreeGrafter"/>
</dbReference>
<protein>
    <recommendedName>
        <fullName evidence="3">asparagine synthase (glutamine-hydrolyzing)</fullName>
        <ecNumber evidence="3">6.3.5.4</ecNumber>
    </recommendedName>
</protein>
<name>A0A840ZJQ6_9HYPH</name>
<dbReference type="SUPFAM" id="SSF56235">
    <property type="entry name" value="N-terminal nucleophile aminohydrolases (Ntn hydrolases)"/>
    <property type="match status" value="1"/>
</dbReference>
<reference evidence="12 13" key="1">
    <citation type="submission" date="2020-08" db="EMBL/GenBank/DDBJ databases">
        <title>Genomic Encyclopedia of Type Strains, Phase IV (KMG-IV): sequencing the most valuable type-strain genomes for metagenomic binning, comparative biology and taxonomic classification.</title>
        <authorList>
            <person name="Goeker M."/>
        </authorList>
    </citation>
    <scope>NUCLEOTIDE SEQUENCE [LARGE SCALE GENOMIC DNA]</scope>
    <source>
        <strain evidence="12 13">DSM 2163</strain>
    </source>
</reference>
<dbReference type="InterPro" id="IPR029055">
    <property type="entry name" value="Ntn_hydrolases_N"/>
</dbReference>
<dbReference type="RefSeq" id="WP_183568737.1">
    <property type="nucleotide sequence ID" value="NZ_JACHOP010000006.1"/>
</dbReference>
<dbReference type="InterPro" id="IPR051786">
    <property type="entry name" value="ASN_synthetase/amidase"/>
</dbReference>
<dbReference type="Proteomes" id="UP000583454">
    <property type="component" value="Unassembled WGS sequence"/>
</dbReference>
<dbReference type="PANTHER" id="PTHR43284:SF1">
    <property type="entry name" value="ASPARAGINE SYNTHETASE"/>
    <property type="match status" value="1"/>
</dbReference>
<dbReference type="Gene3D" id="3.60.20.10">
    <property type="entry name" value="Glutamine Phosphoribosylpyrophosphate, subunit 1, domain 1"/>
    <property type="match status" value="1"/>
</dbReference>
<feature type="domain" description="Glutamine amidotransferase type-2" evidence="11">
    <location>
        <begin position="2"/>
        <end position="209"/>
    </location>
</feature>
<dbReference type="PANTHER" id="PTHR43284">
    <property type="entry name" value="ASPARAGINE SYNTHETASE (GLUTAMINE-HYDROLYZING)"/>
    <property type="match status" value="1"/>
</dbReference>
<comment type="similarity">
    <text evidence="2">Belongs to the asparagine synthetase family.</text>
</comment>
<dbReference type="PIRSF" id="PIRSF001589">
    <property type="entry name" value="Asn_synthetase_glu-h"/>
    <property type="match status" value="1"/>
</dbReference>
<keyword evidence="5 9" id="KW-0067">ATP-binding</keyword>
<dbReference type="AlphaFoldDB" id="A0A840ZJQ6"/>
<keyword evidence="6 8" id="KW-0315">Glutamine amidotransferase</keyword>
<organism evidence="12 13">
    <name type="scientific">Methylorubrum rhodinum</name>
    <dbReference type="NCBI Taxonomy" id="29428"/>
    <lineage>
        <taxon>Bacteria</taxon>
        <taxon>Pseudomonadati</taxon>
        <taxon>Pseudomonadota</taxon>
        <taxon>Alphaproteobacteria</taxon>
        <taxon>Hyphomicrobiales</taxon>
        <taxon>Methylobacteriaceae</taxon>
        <taxon>Methylorubrum</taxon>
    </lineage>
</organism>
<dbReference type="CDD" id="cd01991">
    <property type="entry name" value="Asn_synthase_B_C"/>
    <property type="match status" value="1"/>
</dbReference>
<feature type="site" description="Important for beta-aspartyl-AMP intermediate formation" evidence="10">
    <location>
        <position position="366"/>
    </location>
</feature>
<dbReference type="SUPFAM" id="SSF52402">
    <property type="entry name" value="Adenine nucleotide alpha hydrolases-like"/>
    <property type="match status" value="1"/>
</dbReference>
<keyword evidence="8" id="KW-0061">Asparagine biosynthesis</keyword>
<evidence type="ECO:0000256" key="6">
    <source>
        <dbReference type="ARBA" id="ARBA00022962"/>
    </source>
</evidence>
<dbReference type="InterPro" id="IPR017932">
    <property type="entry name" value="GATase_2_dom"/>
</dbReference>
<evidence type="ECO:0000313" key="12">
    <source>
        <dbReference type="EMBL" id="MBB5757325.1"/>
    </source>
</evidence>
<dbReference type="GO" id="GO:0006529">
    <property type="term" value="P:asparagine biosynthetic process"/>
    <property type="evidence" value="ECO:0007669"/>
    <property type="project" value="UniProtKB-KW"/>
</dbReference>
<dbReference type="InterPro" id="IPR001962">
    <property type="entry name" value="Asn_synthase"/>
</dbReference>
<dbReference type="GO" id="GO:0005524">
    <property type="term" value="F:ATP binding"/>
    <property type="evidence" value="ECO:0007669"/>
    <property type="project" value="UniProtKB-KW"/>
</dbReference>
<comment type="catalytic activity">
    <reaction evidence="7">
        <text>L-aspartate + L-glutamine + ATP + H2O = L-asparagine + L-glutamate + AMP + diphosphate + H(+)</text>
        <dbReference type="Rhea" id="RHEA:12228"/>
        <dbReference type="ChEBI" id="CHEBI:15377"/>
        <dbReference type="ChEBI" id="CHEBI:15378"/>
        <dbReference type="ChEBI" id="CHEBI:29985"/>
        <dbReference type="ChEBI" id="CHEBI:29991"/>
        <dbReference type="ChEBI" id="CHEBI:30616"/>
        <dbReference type="ChEBI" id="CHEBI:33019"/>
        <dbReference type="ChEBI" id="CHEBI:58048"/>
        <dbReference type="ChEBI" id="CHEBI:58359"/>
        <dbReference type="ChEBI" id="CHEBI:456215"/>
        <dbReference type="EC" id="6.3.5.4"/>
    </reaction>
</comment>
<evidence type="ECO:0000256" key="3">
    <source>
        <dbReference type="ARBA" id="ARBA00012737"/>
    </source>
</evidence>
<dbReference type="EC" id="6.3.5.4" evidence="3"/>
<dbReference type="InterPro" id="IPR014729">
    <property type="entry name" value="Rossmann-like_a/b/a_fold"/>
</dbReference>
<keyword evidence="4 9" id="KW-0547">Nucleotide-binding</keyword>
<dbReference type="PROSITE" id="PS51278">
    <property type="entry name" value="GATASE_TYPE_2"/>
    <property type="match status" value="1"/>
</dbReference>
<evidence type="ECO:0000256" key="7">
    <source>
        <dbReference type="ARBA" id="ARBA00048741"/>
    </source>
</evidence>
<dbReference type="GO" id="GO:0004066">
    <property type="term" value="F:asparagine synthase (glutamine-hydrolyzing) activity"/>
    <property type="evidence" value="ECO:0007669"/>
    <property type="project" value="UniProtKB-EC"/>
</dbReference>
<dbReference type="NCBIfam" id="TIGR01536">
    <property type="entry name" value="asn_synth_AEB"/>
    <property type="match status" value="1"/>
</dbReference>
<feature type="binding site" evidence="9">
    <location>
        <position position="100"/>
    </location>
    <ligand>
        <name>L-glutamine</name>
        <dbReference type="ChEBI" id="CHEBI:58359"/>
    </ligand>
</feature>
<dbReference type="EMBL" id="JACHOP010000006">
    <property type="protein sequence ID" value="MBB5757325.1"/>
    <property type="molecule type" value="Genomic_DNA"/>
</dbReference>
<evidence type="ECO:0000256" key="1">
    <source>
        <dbReference type="ARBA" id="ARBA00005187"/>
    </source>
</evidence>
<evidence type="ECO:0000256" key="10">
    <source>
        <dbReference type="PIRSR" id="PIRSR001589-3"/>
    </source>
</evidence>
<proteinExistence type="inferred from homology"/>
<evidence type="ECO:0000313" key="13">
    <source>
        <dbReference type="Proteomes" id="UP000583454"/>
    </source>
</evidence>
<keyword evidence="12" id="KW-0436">Ligase</keyword>
<accession>A0A840ZJQ6</accession>
<dbReference type="Pfam" id="PF13537">
    <property type="entry name" value="GATase_7"/>
    <property type="match status" value="1"/>
</dbReference>
<dbReference type="CDD" id="cd00712">
    <property type="entry name" value="AsnB"/>
    <property type="match status" value="1"/>
</dbReference>
<evidence type="ECO:0000256" key="8">
    <source>
        <dbReference type="PIRSR" id="PIRSR001589-1"/>
    </source>
</evidence>
<keyword evidence="13" id="KW-1185">Reference proteome</keyword>
<evidence type="ECO:0000256" key="2">
    <source>
        <dbReference type="ARBA" id="ARBA00005752"/>
    </source>
</evidence>
<gene>
    <name evidence="12" type="ORF">HNR00_002036</name>
</gene>
<comment type="caution">
    <text evidence="12">The sequence shown here is derived from an EMBL/GenBank/DDBJ whole genome shotgun (WGS) entry which is preliminary data.</text>
</comment>
<dbReference type="InterPro" id="IPR033738">
    <property type="entry name" value="AsnB_N"/>
</dbReference>
<dbReference type="InterPro" id="IPR006426">
    <property type="entry name" value="Asn_synth_AEB"/>
</dbReference>
<evidence type="ECO:0000256" key="5">
    <source>
        <dbReference type="ARBA" id="ARBA00022840"/>
    </source>
</evidence>
<keyword evidence="8" id="KW-0028">Amino-acid biosynthesis</keyword>
<evidence type="ECO:0000256" key="9">
    <source>
        <dbReference type="PIRSR" id="PIRSR001589-2"/>
    </source>
</evidence>